<dbReference type="EMBL" id="JANYMP010000038">
    <property type="protein sequence ID" value="MCS7483892.1"/>
    <property type="molecule type" value="Genomic_DNA"/>
</dbReference>
<sequence>MGLREEKKAATRTALSDIATTLFTERGFDAVTVAEVAAAARVSINTVFNYFPTKEDLFFDHQDTVINRLATAARTGGAAGVRDAFLTSLQQDEVTLGLSKEAAGFWAVVDGSPALQARLRHISEQAEEALAEALGGTAEARITAAIVAGIDRALHAEIRRRVQAKEAPEAIKKSITDLANKAYAQITTHHQPGGPLRDRQPPP</sequence>
<dbReference type="InterPro" id="IPR009057">
    <property type="entry name" value="Homeodomain-like_sf"/>
</dbReference>
<dbReference type="GO" id="GO:0003700">
    <property type="term" value="F:DNA-binding transcription factor activity"/>
    <property type="evidence" value="ECO:0007669"/>
    <property type="project" value="TreeGrafter"/>
</dbReference>
<keyword evidence="3" id="KW-0804">Transcription</keyword>
<evidence type="ECO:0000256" key="2">
    <source>
        <dbReference type="ARBA" id="ARBA00023125"/>
    </source>
</evidence>
<evidence type="ECO:0000256" key="3">
    <source>
        <dbReference type="ARBA" id="ARBA00023163"/>
    </source>
</evidence>
<name>A0A9X2VXC5_9PSEU</name>
<dbReference type="Proteomes" id="UP001141259">
    <property type="component" value="Unassembled WGS sequence"/>
</dbReference>
<gene>
    <name evidence="6" type="ORF">NZH93_44260</name>
</gene>
<dbReference type="RefSeq" id="WP_259629343.1">
    <property type="nucleotide sequence ID" value="NZ_JANYMP010000038.1"/>
</dbReference>
<dbReference type="Gene3D" id="1.10.357.10">
    <property type="entry name" value="Tetracycline Repressor, domain 2"/>
    <property type="match status" value="1"/>
</dbReference>
<dbReference type="PANTHER" id="PTHR30055">
    <property type="entry name" value="HTH-TYPE TRANSCRIPTIONAL REGULATOR RUTR"/>
    <property type="match status" value="1"/>
</dbReference>
<feature type="DNA-binding region" description="H-T-H motif" evidence="4">
    <location>
        <begin position="32"/>
        <end position="51"/>
    </location>
</feature>
<dbReference type="PROSITE" id="PS50977">
    <property type="entry name" value="HTH_TETR_2"/>
    <property type="match status" value="1"/>
</dbReference>
<dbReference type="PANTHER" id="PTHR30055:SF234">
    <property type="entry name" value="HTH-TYPE TRANSCRIPTIONAL REGULATOR BETI"/>
    <property type="match status" value="1"/>
</dbReference>
<evidence type="ECO:0000313" key="7">
    <source>
        <dbReference type="Proteomes" id="UP001141259"/>
    </source>
</evidence>
<dbReference type="PRINTS" id="PR00455">
    <property type="entry name" value="HTHTETR"/>
</dbReference>
<keyword evidence="2 4" id="KW-0238">DNA-binding</keyword>
<comment type="caution">
    <text evidence="6">The sequence shown here is derived from an EMBL/GenBank/DDBJ whole genome shotgun (WGS) entry which is preliminary data.</text>
</comment>
<reference evidence="6" key="1">
    <citation type="submission" date="2022-08" db="EMBL/GenBank/DDBJ databases">
        <authorList>
            <person name="Tistechok S."/>
            <person name="Samborskyy M."/>
            <person name="Roman I."/>
        </authorList>
    </citation>
    <scope>NUCLEOTIDE SEQUENCE</scope>
    <source>
        <strain evidence="6">DSM 103496</strain>
    </source>
</reference>
<proteinExistence type="predicted"/>
<protein>
    <submittedName>
        <fullName evidence="6">TetR/AcrR family transcriptional regulator</fullName>
    </submittedName>
</protein>
<organism evidence="6 7">
    <name type="scientific">Umezawaea endophytica</name>
    <dbReference type="NCBI Taxonomy" id="1654476"/>
    <lineage>
        <taxon>Bacteria</taxon>
        <taxon>Bacillati</taxon>
        <taxon>Actinomycetota</taxon>
        <taxon>Actinomycetes</taxon>
        <taxon>Pseudonocardiales</taxon>
        <taxon>Pseudonocardiaceae</taxon>
        <taxon>Umezawaea</taxon>
    </lineage>
</organism>
<feature type="domain" description="HTH tetR-type" evidence="5">
    <location>
        <begin position="9"/>
        <end position="69"/>
    </location>
</feature>
<dbReference type="InterPro" id="IPR050109">
    <property type="entry name" value="HTH-type_TetR-like_transc_reg"/>
</dbReference>
<evidence type="ECO:0000313" key="6">
    <source>
        <dbReference type="EMBL" id="MCS7483892.1"/>
    </source>
</evidence>
<evidence type="ECO:0000256" key="1">
    <source>
        <dbReference type="ARBA" id="ARBA00023015"/>
    </source>
</evidence>
<accession>A0A9X2VXC5</accession>
<evidence type="ECO:0000256" key="4">
    <source>
        <dbReference type="PROSITE-ProRule" id="PRU00335"/>
    </source>
</evidence>
<keyword evidence="1" id="KW-0805">Transcription regulation</keyword>
<dbReference type="InterPro" id="IPR001647">
    <property type="entry name" value="HTH_TetR"/>
</dbReference>
<dbReference type="SUPFAM" id="SSF46689">
    <property type="entry name" value="Homeodomain-like"/>
    <property type="match status" value="1"/>
</dbReference>
<keyword evidence="7" id="KW-1185">Reference proteome</keyword>
<evidence type="ECO:0000259" key="5">
    <source>
        <dbReference type="PROSITE" id="PS50977"/>
    </source>
</evidence>
<dbReference type="AlphaFoldDB" id="A0A9X2VXC5"/>
<dbReference type="Pfam" id="PF00440">
    <property type="entry name" value="TetR_N"/>
    <property type="match status" value="1"/>
</dbReference>
<dbReference type="GO" id="GO:0000976">
    <property type="term" value="F:transcription cis-regulatory region binding"/>
    <property type="evidence" value="ECO:0007669"/>
    <property type="project" value="TreeGrafter"/>
</dbReference>